<name>A0A653BD23_ECTOL</name>
<reference evidence="1" key="1">
    <citation type="submission" date="2018-11" db="EMBL/GenBank/DDBJ databases">
        <authorList>
            <consortium name="Genoscope - CEA"/>
            <person name="William W."/>
        </authorList>
    </citation>
    <scope>NUCLEOTIDE SEQUENCE [LARGE SCALE GENOMIC DNA]</scope>
    <source>
        <strain evidence="1">T9AD</strain>
    </source>
</reference>
<dbReference type="InterPro" id="IPR044925">
    <property type="entry name" value="His-Me_finger_sf"/>
</dbReference>
<dbReference type="SUPFAM" id="SSF54060">
    <property type="entry name" value="His-Me finger endonucleases"/>
    <property type="match status" value="1"/>
</dbReference>
<evidence type="ECO:0000313" key="1">
    <source>
        <dbReference type="EMBL" id="VDN66075.1"/>
    </source>
</evidence>
<protein>
    <submittedName>
        <fullName evidence="1">Deoxyribonuclease I</fullName>
    </submittedName>
</protein>
<dbReference type="AlphaFoldDB" id="A0A653BD23"/>
<sequence length="60" mass="6648">MKVDLTNRYPSVGEAKQLPLWHGATVPYYGTCSTRIDFVGRAAVPRDEVKGLVACPTFYT</sequence>
<gene>
    <name evidence="1" type="ORF">POT9AD_5100</name>
</gene>
<accession>A0A653BD23</accession>
<dbReference type="EMBL" id="LR130779">
    <property type="protein sequence ID" value="VDN66075.1"/>
    <property type="molecule type" value="Genomic_DNA"/>
</dbReference>
<organism evidence="1">
    <name type="scientific">Ectopseudomonas oleovorans</name>
    <name type="common">Pseudomonas oleovorans</name>
    <dbReference type="NCBI Taxonomy" id="301"/>
    <lineage>
        <taxon>Bacteria</taxon>
        <taxon>Pseudomonadati</taxon>
        <taxon>Pseudomonadota</taxon>
        <taxon>Gammaproteobacteria</taxon>
        <taxon>Pseudomonadales</taxon>
        <taxon>Pseudomonadaceae</taxon>
        <taxon>Ectopseudomonas</taxon>
    </lineage>
</organism>
<proteinExistence type="predicted"/>